<dbReference type="InterPro" id="IPR033461">
    <property type="entry name" value="WRNPLPNID"/>
</dbReference>
<dbReference type="AlphaFoldDB" id="A0AAR2KTP5"/>
<sequence length="52" mass="5798">MHRDDDVSDDLLCAFNSFQFWRAPLPELDLSLLDPQVKGDAATKGSTEAMET</sequence>
<accession>A0AAR2KTP5</accession>
<keyword evidence="3" id="KW-1185">Reference proteome</keyword>
<organism evidence="2 3">
    <name type="scientific">Pygocentrus nattereri</name>
    <name type="common">Red-bellied piranha</name>
    <dbReference type="NCBI Taxonomy" id="42514"/>
    <lineage>
        <taxon>Eukaryota</taxon>
        <taxon>Metazoa</taxon>
        <taxon>Chordata</taxon>
        <taxon>Craniata</taxon>
        <taxon>Vertebrata</taxon>
        <taxon>Euteleostomi</taxon>
        <taxon>Actinopterygii</taxon>
        <taxon>Neopterygii</taxon>
        <taxon>Teleostei</taxon>
        <taxon>Ostariophysi</taxon>
        <taxon>Characiformes</taxon>
        <taxon>Characoidei</taxon>
        <taxon>Pygocentrus</taxon>
    </lineage>
</organism>
<evidence type="ECO:0000259" key="1">
    <source>
        <dbReference type="Pfam" id="PF15017"/>
    </source>
</evidence>
<dbReference type="Ensembl" id="ENSPNAT00000055539.1">
    <property type="protein sequence ID" value="ENSPNAP00000065481.1"/>
    <property type="gene ID" value="ENSPNAG00000036661.1"/>
</dbReference>
<reference evidence="2" key="3">
    <citation type="submission" date="2025-09" db="UniProtKB">
        <authorList>
            <consortium name="Ensembl"/>
        </authorList>
    </citation>
    <scope>IDENTIFICATION</scope>
</reference>
<dbReference type="Pfam" id="PF15017">
    <property type="entry name" value="WRNPLPNID"/>
    <property type="match status" value="1"/>
</dbReference>
<protein>
    <recommendedName>
        <fullName evidence="1">Putative WW-binding domain-containing protein</fullName>
    </recommendedName>
</protein>
<proteinExistence type="predicted"/>
<evidence type="ECO:0000313" key="2">
    <source>
        <dbReference type="Ensembl" id="ENSPNAP00000065481.1"/>
    </source>
</evidence>
<name>A0AAR2KTP5_PYGNA</name>
<evidence type="ECO:0000313" key="3">
    <source>
        <dbReference type="Proteomes" id="UP001501920"/>
    </source>
</evidence>
<reference evidence="2 3" key="1">
    <citation type="submission" date="2020-10" db="EMBL/GenBank/DDBJ databases">
        <title>Pygocentrus nattereri (red-bellied piranha) genome, fPygNat1, primary haplotype.</title>
        <authorList>
            <person name="Myers G."/>
            <person name="Meyer A."/>
            <person name="Karagic N."/>
            <person name="Pippel M."/>
            <person name="Winkler S."/>
            <person name="Tracey A."/>
            <person name="Wood J."/>
            <person name="Formenti G."/>
            <person name="Howe K."/>
            <person name="Fedrigo O."/>
            <person name="Jarvis E.D."/>
        </authorList>
    </citation>
    <scope>NUCLEOTIDE SEQUENCE [LARGE SCALE GENOMIC DNA]</scope>
</reference>
<feature type="domain" description="Putative WW-binding" evidence="1">
    <location>
        <begin position="15"/>
        <end position="42"/>
    </location>
</feature>
<reference evidence="2" key="2">
    <citation type="submission" date="2025-08" db="UniProtKB">
        <authorList>
            <consortium name="Ensembl"/>
        </authorList>
    </citation>
    <scope>IDENTIFICATION</scope>
</reference>
<dbReference type="Proteomes" id="UP001501920">
    <property type="component" value="Chromosome 20"/>
</dbReference>